<proteinExistence type="predicted"/>
<protein>
    <submittedName>
        <fullName evidence="2">Uncharacterized protein</fullName>
    </submittedName>
</protein>
<evidence type="ECO:0000256" key="1">
    <source>
        <dbReference type="SAM" id="MobiDB-lite"/>
    </source>
</evidence>
<feature type="non-terminal residue" evidence="2">
    <location>
        <position position="69"/>
    </location>
</feature>
<dbReference type="Proteomes" id="UP001221898">
    <property type="component" value="Unassembled WGS sequence"/>
</dbReference>
<feature type="compositionally biased region" description="Basic residues" evidence="1">
    <location>
        <begin position="58"/>
        <end position="69"/>
    </location>
</feature>
<dbReference type="AlphaFoldDB" id="A0AAD7S788"/>
<feature type="compositionally biased region" description="Basic and acidic residues" evidence="1">
    <location>
        <begin position="1"/>
        <end position="14"/>
    </location>
</feature>
<dbReference type="EMBL" id="JAINUG010000099">
    <property type="protein sequence ID" value="KAJ8397270.1"/>
    <property type="molecule type" value="Genomic_DNA"/>
</dbReference>
<keyword evidence="3" id="KW-1185">Reference proteome</keyword>
<evidence type="ECO:0000313" key="3">
    <source>
        <dbReference type="Proteomes" id="UP001221898"/>
    </source>
</evidence>
<comment type="caution">
    <text evidence="2">The sequence shown here is derived from an EMBL/GenBank/DDBJ whole genome shotgun (WGS) entry which is preliminary data.</text>
</comment>
<reference evidence="2" key="1">
    <citation type="journal article" date="2023" name="Science">
        <title>Genome structures resolve the early diversification of teleost fishes.</title>
        <authorList>
            <person name="Parey E."/>
            <person name="Louis A."/>
            <person name="Montfort J."/>
            <person name="Bouchez O."/>
            <person name="Roques C."/>
            <person name="Iampietro C."/>
            <person name="Lluch J."/>
            <person name="Castinel A."/>
            <person name="Donnadieu C."/>
            <person name="Desvignes T."/>
            <person name="Floi Bucao C."/>
            <person name="Jouanno E."/>
            <person name="Wen M."/>
            <person name="Mejri S."/>
            <person name="Dirks R."/>
            <person name="Jansen H."/>
            <person name="Henkel C."/>
            <person name="Chen W.J."/>
            <person name="Zahm M."/>
            <person name="Cabau C."/>
            <person name="Klopp C."/>
            <person name="Thompson A.W."/>
            <person name="Robinson-Rechavi M."/>
            <person name="Braasch I."/>
            <person name="Lecointre G."/>
            <person name="Bobe J."/>
            <person name="Postlethwait J.H."/>
            <person name="Berthelot C."/>
            <person name="Roest Crollius H."/>
            <person name="Guiguen Y."/>
        </authorList>
    </citation>
    <scope>NUCLEOTIDE SEQUENCE</scope>
    <source>
        <strain evidence="2">NC1722</strain>
    </source>
</reference>
<feature type="region of interest" description="Disordered" evidence="1">
    <location>
        <begin position="1"/>
        <end position="69"/>
    </location>
</feature>
<evidence type="ECO:0000313" key="2">
    <source>
        <dbReference type="EMBL" id="KAJ8397270.1"/>
    </source>
</evidence>
<organism evidence="2 3">
    <name type="scientific">Aldrovandia affinis</name>
    <dbReference type="NCBI Taxonomy" id="143900"/>
    <lineage>
        <taxon>Eukaryota</taxon>
        <taxon>Metazoa</taxon>
        <taxon>Chordata</taxon>
        <taxon>Craniata</taxon>
        <taxon>Vertebrata</taxon>
        <taxon>Euteleostomi</taxon>
        <taxon>Actinopterygii</taxon>
        <taxon>Neopterygii</taxon>
        <taxon>Teleostei</taxon>
        <taxon>Notacanthiformes</taxon>
        <taxon>Halosauridae</taxon>
        <taxon>Aldrovandia</taxon>
    </lineage>
</organism>
<name>A0AAD7S788_9TELE</name>
<gene>
    <name evidence="2" type="ORF">AAFF_G00441040</name>
</gene>
<accession>A0AAD7S788</accession>
<sequence>MRGQHHDGHHREEAQSVSGDQGSPAGGARPVQAGEHAHPAQLEEEQRTQEVRPTPLLHPHHRLLGHRHL</sequence>